<dbReference type="AlphaFoldDB" id="A0AAE0A6D3"/>
<evidence type="ECO:0000313" key="4">
    <source>
        <dbReference type="Proteomes" id="UP001281410"/>
    </source>
</evidence>
<dbReference type="InterPro" id="IPR035979">
    <property type="entry name" value="RBD_domain_sf"/>
</dbReference>
<sequence>MIKNARERWPNSLGREGNQVKSNDWVFSRRRDYREHLFLVFIDNLNPKVFGRVRDVYLSSKKSSRRSSFAFIRFEMKEEAERIVNKVNGMHIFGWPIVSKIASLGWKKMGEGWKQRVPISREGVMRKGREGGRGCFSESTNQSHQSFVEVVKGKLPINHKVLIDKSEVSKTEVSLNMSWKRQATVEDWLVRSAVSVLKKFANFSSVNKRLSKKGISFPSTYLGDKSIMWCFDSKADREGFMRDHFFWNDCFTSISRWSEALIPQARLAWITISGAPMDCWEPVFFMKLGLLIGEPLWVEEDTSLRRRVDRGKLLILLPRVKKCSWKVNVKIEIGSFPVSPKEDHIPVSFEWLKDFLGLKVEDSRMFLNLLRDEEMSDPQYLSKVGLEAEG</sequence>
<keyword evidence="1" id="KW-0694">RNA-binding</keyword>
<organism evidence="3 4">
    <name type="scientific">Dipteronia sinensis</name>
    <dbReference type="NCBI Taxonomy" id="43782"/>
    <lineage>
        <taxon>Eukaryota</taxon>
        <taxon>Viridiplantae</taxon>
        <taxon>Streptophyta</taxon>
        <taxon>Embryophyta</taxon>
        <taxon>Tracheophyta</taxon>
        <taxon>Spermatophyta</taxon>
        <taxon>Magnoliopsida</taxon>
        <taxon>eudicotyledons</taxon>
        <taxon>Gunneridae</taxon>
        <taxon>Pentapetalae</taxon>
        <taxon>rosids</taxon>
        <taxon>malvids</taxon>
        <taxon>Sapindales</taxon>
        <taxon>Sapindaceae</taxon>
        <taxon>Hippocastanoideae</taxon>
        <taxon>Acereae</taxon>
        <taxon>Dipteronia</taxon>
    </lineage>
</organism>
<dbReference type="InterPro" id="IPR012677">
    <property type="entry name" value="Nucleotide-bd_a/b_plait_sf"/>
</dbReference>
<proteinExistence type="predicted"/>
<dbReference type="EMBL" id="JANJYJ010000006">
    <property type="protein sequence ID" value="KAK3204151.1"/>
    <property type="molecule type" value="Genomic_DNA"/>
</dbReference>
<dbReference type="InterPro" id="IPR000504">
    <property type="entry name" value="RRM_dom"/>
</dbReference>
<dbReference type="Gene3D" id="3.30.70.330">
    <property type="match status" value="1"/>
</dbReference>
<dbReference type="CDD" id="cd00590">
    <property type="entry name" value="RRM_SF"/>
    <property type="match status" value="1"/>
</dbReference>
<dbReference type="PANTHER" id="PTHR34427:SF5">
    <property type="entry name" value="DUF4283 DOMAIN-CONTAINING PROTEIN"/>
    <property type="match status" value="1"/>
</dbReference>
<keyword evidence="4" id="KW-1185">Reference proteome</keyword>
<name>A0AAE0A6D3_9ROSI</name>
<feature type="domain" description="RRM" evidence="2">
    <location>
        <begin position="35"/>
        <end position="104"/>
    </location>
</feature>
<dbReference type="GO" id="GO:0003723">
    <property type="term" value="F:RNA binding"/>
    <property type="evidence" value="ECO:0007669"/>
    <property type="project" value="UniProtKB-UniRule"/>
</dbReference>
<accession>A0AAE0A6D3</accession>
<comment type="caution">
    <text evidence="3">The sequence shown here is derived from an EMBL/GenBank/DDBJ whole genome shotgun (WGS) entry which is preliminary data.</text>
</comment>
<dbReference type="PANTHER" id="PTHR34427">
    <property type="entry name" value="DUF4283 DOMAIN PROTEIN"/>
    <property type="match status" value="1"/>
</dbReference>
<evidence type="ECO:0000313" key="3">
    <source>
        <dbReference type="EMBL" id="KAK3204151.1"/>
    </source>
</evidence>
<dbReference type="Proteomes" id="UP001281410">
    <property type="component" value="Unassembled WGS sequence"/>
</dbReference>
<protein>
    <recommendedName>
        <fullName evidence="2">RRM domain-containing protein</fullName>
    </recommendedName>
</protein>
<dbReference type="PROSITE" id="PS50102">
    <property type="entry name" value="RRM"/>
    <property type="match status" value="1"/>
</dbReference>
<evidence type="ECO:0000256" key="1">
    <source>
        <dbReference type="PROSITE-ProRule" id="PRU00176"/>
    </source>
</evidence>
<evidence type="ECO:0000259" key="2">
    <source>
        <dbReference type="PROSITE" id="PS50102"/>
    </source>
</evidence>
<dbReference type="SUPFAM" id="SSF54928">
    <property type="entry name" value="RNA-binding domain, RBD"/>
    <property type="match status" value="1"/>
</dbReference>
<dbReference type="Pfam" id="PF00076">
    <property type="entry name" value="RRM_1"/>
    <property type="match status" value="1"/>
</dbReference>
<gene>
    <name evidence="3" type="ORF">Dsin_018197</name>
</gene>
<reference evidence="3" key="1">
    <citation type="journal article" date="2023" name="Plant J.">
        <title>Genome sequences and population genomics provide insights into the demographic history, inbreeding, and mutation load of two 'living fossil' tree species of Dipteronia.</title>
        <authorList>
            <person name="Feng Y."/>
            <person name="Comes H.P."/>
            <person name="Chen J."/>
            <person name="Zhu S."/>
            <person name="Lu R."/>
            <person name="Zhang X."/>
            <person name="Li P."/>
            <person name="Qiu J."/>
            <person name="Olsen K.M."/>
            <person name="Qiu Y."/>
        </authorList>
    </citation>
    <scope>NUCLEOTIDE SEQUENCE</scope>
    <source>
        <strain evidence="3">NBL</strain>
    </source>
</reference>